<dbReference type="InterPro" id="IPR044662">
    <property type="entry name" value="HS1/DABB1-like"/>
</dbReference>
<dbReference type="SUPFAM" id="SSF54909">
    <property type="entry name" value="Dimeric alpha+beta barrel"/>
    <property type="match status" value="1"/>
</dbReference>
<comment type="subunit">
    <text evidence="1">Homodimer.</text>
</comment>
<dbReference type="Pfam" id="PF07876">
    <property type="entry name" value="Dabb"/>
    <property type="match status" value="1"/>
</dbReference>
<evidence type="ECO:0000259" key="2">
    <source>
        <dbReference type="PROSITE" id="PS51502"/>
    </source>
</evidence>
<evidence type="ECO:0000313" key="3">
    <source>
        <dbReference type="EMBL" id="RZU40822.1"/>
    </source>
</evidence>
<dbReference type="InterPro" id="IPR011008">
    <property type="entry name" value="Dimeric_a/b-barrel"/>
</dbReference>
<accession>A0A4Q7YSP7</accession>
<dbReference type="EMBL" id="SHKW01000001">
    <property type="protein sequence ID" value="RZU40822.1"/>
    <property type="molecule type" value="Genomic_DNA"/>
</dbReference>
<sequence>MIVHTFLFRWKAGVAEDQKERAIREIQALQGKIPGLVETLVGRNISPRSQGYELGGVMKFANPANFEAYHDHPVHQRLLAWLMPLIDPVEVDFEI</sequence>
<protein>
    <submittedName>
        <fullName evidence="3">Stress responsive alpha/beta barrel protein</fullName>
    </submittedName>
</protein>
<keyword evidence="4" id="KW-1185">Reference proteome</keyword>
<organism evidence="3 4">
    <name type="scientific">Edaphobacter modestus</name>
    <dbReference type="NCBI Taxonomy" id="388466"/>
    <lineage>
        <taxon>Bacteria</taxon>
        <taxon>Pseudomonadati</taxon>
        <taxon>Acidobacteriota</taxon>
        <taxon>Terriglobia</taxon>
        <taxon>Terriglobales</taxon>
        <taxon>Acidobacteriaceae</taxon>
        <taxon>Edaphobacter</taxon>
    </lineage>
</organism>
<evidence type="ECO:0000313" key="4">
    <source>
        <dbReference type="Proteomes" id="UP000292958"/>
    </source>
</evidence>
<dbReference type="PANTHER" id="PTHR33178:SF10">
    <property type="entry name" value="STRESS-RESPONSE A_B BARREL DOMAIN-CONTAINING PROTEIN"/>
    <property type="match status" value="1"/>
</dbReference>
<evidence type="ECO:0000256" key="1">
    <source>
        <dbReference type="ARBA" id="ARBA00011738"/>
    </source>
</evidence>
<comment type="caution">
    <text evidence="3">The sequence shown here is derived from an EMBL/GenBank/DDBJ whole genome shotgun (WGS) entry which is preliminary data.</text>
</comment>
<name>A0A4Q7YSP7_9BACT</name>
<dbReference type="InterPro" id="IPR013097">
    <property type="entry name" value="Dabb"/>
</dbReference>
<gene>
    <name evidence="3" type="ORF">BDD14_2308</name>
</gene>
<dbReference type="PANTHER" id="PTHR33178">
    <property type="match status" value="1"/>
</dbReference>
<dbReference type="Gene3D" id="3.30.70.100">
    <property type="match status" value="1"/>
</dbReference>
<dbReference type="OrthoDB" id="9808130at2"/>
<dbReference type="AlphaFoldDB" id="A0A4Q7YSP7"/>
<reference evidence="3 4" key="1">
    <citation type="submission" date="2019-02" db="EMBL/GenBank/DDBJ databases">
        <title>Genomic Encyclopedia of Archaeal and Bacterial Type Strains, Phase II (KMG-II): from individual species to whole genera.</title>
        <authorList>
            <person name="Goeker M."/>
        </authorList>
    </citation>
    <scope>NUCLEOTIDE SEQUENCE [LARGE SCALE GENOMIC DNA]</scope>
    <source>
        <strain evidence="3 4">DSM 18101</strain>
    </source>
</reference>
<dbReference type="RefSeq" id="WP_130418837.1">
    <property type="nucleotide sequence ID" value="NZ_SHKW01000001.1"/>
</dbReference>
<proteinExistence type="predicted"/>
<feature type="domain" description="Stress-response A/B barrel" evidence="2">
    <location>
        <begin position="2"/>
        <end position="94"/>
    </location>
</feature>
<dbReference type="Proteomes" id="UP000292958">
    <property type="component" value="Unassembled WGS sequence"/>
</dbReference>
<dbReference type="PROSITE" id="PS51502">
    <property type="entry name" value="S_R_A_B_BARREL"/>
    <property type="match status" value="1"/>
</dbReference>
<dbReference type="SMART" id="SM00886">
    <property type="entry name" value="Dabb"/>
    <property type="match status" value="1"/>
</dbReference>